<dbReference type="GO" id="GO:0004252">
    <property type="term" value="F:serine-type endopeptidase activity"/>
    <property type="evidence" value="ECO:0007669"/>
    <property type="project" value="UniProtKB-EC"/>
</dbReference>
<dbReference type="Pfam" id="PF00326">
    <property type="entry name" value="Peptidase_S9"/>
    <property type="match status" value="1"/>
</dbReference>
<keyword evidence="3 8" id="KW-0378">Hydrolase</keyword>
<dbReference type="Gene3D" id="2.130.10.120">
    <property type="entry name" value="Prolyl oligopeptidase, N-terminal domain"/>
    <property type="match status" value="1"/>
</dbReference>
<dbReference type="SUPFAM" id="SSF53474">
    <property type="entry name" value="alpha/beta-Hydrolases"/>
    <property type="match status" value="1"/>
</dbReference>
<dbReference type="SUPFAM" id="SSF50993">
    <property type="entry name" value="Peptidase/esterase 'gauge' domain"/>
    <property type="match status" value="1"/>
</dbReference>
<gene>
    <name evidence="8" type="ORF">FHR38_002406</name>
</gene>
<evidence type="ECO:0000259" key="6">
    <source>
        <dbReference type="Pfam" id="PF00326"/>
    </source>
</evidence>
<evidence type="ECO:0000256" key="3">
    <source>
        <dbReference type="ARBA" id="ARBA00022801"/>
    </source>
</evidence>
<keyword evidence="4" id="KW-0720">Serine protease</keyword>
<dbReference type="InterPro" id="IPR001375">
    <property type="entry name" value="Peptidase_S9_cat"/>
</dbReference>
<feature type="domain" description="Peptidase S9A N-terminal" evidence="7">
    <location>
        <begin position="10"/>
        <end position="416"/>
    </location>
</feature>
<dbReference type="InterPro" id="IPR051543">
    <property type="entry name" value="Serine_Peptidase_S9A"/>
</dbReference>
<dbReference type="EC" id="3.4.21.83" evidence="8"/>
<proteinExistence type="inferred from homology"/>
<accession>A0A7W7SPQ1</accession>
<evidence type="ECO:0000313" key="8">
    <source>
        <dbReference type="EMBL" id="MBB4958673.1"/>
    </source>
</evidence>
<dbReference type="AlphaFoldDB" id="A0A7W7SPQ1"/>
<dbReference type="PANTHER" id="PTHR11757:SF19">
    <property type="entry name" value="PROLYL ENDOPEPTIDASE-LIKE"/>
    <property type="match status" value="1"/>
</dbReference>
<keyword evidence="2" id="KW-0645">Protease</keyword>
<dbReference type="EMBL" id="JACHJW010000001">
    <property type="protein sequence ID" value="MBB4958673.1"/>
    <property type="molecule type" value="Genomic_DNA"/>
</dbReference>
<dbReference type="InterPro" id="IPR023302">
    <property type="entry name" value="Pept_S9A_N"/>
</dbReference>
<keyword evidence="9" id="KW-1185">Reference proteome</keyword>
<feature type="region of interest" description="Disordered" evidence="5">
    <location>
        <begin position="1"/>
        <end position="20"/>
    </location>
</feature>
<dbReference type="GO" id="GO:0006508">
    <property type="term" value="P:proteolysis"/>
    <property type="evidence" value="ECO:0007669"/>
    <property type="project" value="UniProtKB-KW"/>
</dbReference>
<evidence type="ECO:0000256" key="2">
    <source>
        <dbReference type="ARBA" id="ARBA00022670"/>
    </source>
</evidence>
<dbReference type="InterPro" id="IPR029058">
    <property type="entry name" value="AB_hydrolase_fold"/>
</dbReference>
<dbReference type="PANTHER" id="PTHR11757">
    <property type="entry name" value="PROTEASE FAMILY S9A OLIGOPEPTIDASE"/>
    <property type="match status" value="1"/>
</dbReference>
<dbReference type="RefSeq" id="WP_184534731.1">
    <property type="nucleotide sequence ID" value="NZ_JACHJW010000001.1"/>
</dbReference>
<reference evidence="8 9" key="1">
    <citation type="submission" date="2020-08" db="EMBL/GenBank/DDBJ databases">
        <title>Sequencing the genomes of 1000 actinobacteria strains.</title>
        <authorList>
            <person name="Klenk H.-P."/>
        </authorList>
    </citation>
    <scope>NUCLEOTIDE SEQUENCE [LARGE SCALE GENOMIC DNA]</scope>
    <source>
        <strain evidence="8 9">DSM 45886</strain>
    </source>
</reference>
<name>A0A7W7SPQ1_9ACTN</name>
<dbReference type="Gene3D" id="3.40.50.1820">
    <property type="entry name" value="alpha/beta hydrolase"/>
    <property type="match status" value="1"/>
</dbReference>
<sequence>MTTETTANPPVAKRVPTERTHHGDTFIDEYAWLADKDAPETIAHLTAENAYTEASTAHLAALRETLFAETKQRTQETDLSVPARKGDYWYYLRTVEGQQYGIRCRRAVRDGETDPPMPAAGTPLDGEEILLDSNVLAEGHDFFALGTFDVSPDGRWLAYSTDFAGDERFTLRVKDLQTGEVLPDEVPETFYGSAWSADGSILFYLTVDDAWRPNRVWRHVVGTPASDDVVVYEEPDERFWVGVELTRSEKFILIDIHSKMTSEVRVIPAGNPTGEPAVVAPRRQGVEYQVEHHGHRFLILHNDGAEDFALAYTSADAPGDWVPMIEHSPGTRLESVDAFANHIVVSVRTEGLTGIRVLTVGSTDPYDIEFPEPLYSVGLDSNPEYQTTAIRFHYSSLITPDSVYDYDLVTRAMVLRKRQPVLPGPDGRSYDPADYEQHRDWALADDGTRVPISLVCRAGTPRDGSAPCVIYGYGSYEASMDPWFSIPRLSLLDRGVVFAVAHVRGGGELGRRWYTEGKLLAKKNTFTDFVACARHLVKSGWTASERLVARGGSAGGLLMGAIANLAPDAFAGIVAQVPFVDPLTSILDPSLPLTVTEWEEWGNPLADPEVYGYMKSYSPYENVAAADYPAILAMTSLNDTRVLYHEPAKWIARLRAVAPDGTYLLKTEMEAGHGGPSGRYNAWREEAFMAAWILDRLGAA</sequence>
<dbReference type="InterPro" id="IPR002470">
    <property type="entry name" value="Peptidase_S9A"/>
</dbReference>
<dbReference type="Pfam" id="PF02897">
    <property type="entry name" value="Peptidase_S9_N"/>
    <property type="match status" value="1"/>
</dbReference>
<evidence type="ECO:0000256" key="1">
    <source>
        <dbReference type="ARBA" id="ARBA00005228"/>
    </source>
</evidence>
<feature type="domain" description="Peptidase S9 prolyl oligopeptidase catalytic" evidence="6">
    <location>
        <begin position="483"/>
        <end position="698"/>
    </location>
</feature>
<evidence type="ECO:0000259" key="7">
    <source>
        <dbReference type="Pfam" id="PF02897"/>
    </source>
</evidence>
<comment type="caution">
    <text evidence="8">The sequence shown here is derived from an EMBL/GenBank/DDBJ whole genome shotgun (WGS) entry which is preliminary data.</text>
</comment>
<evidence type="ECO:0000256" key="4">
    <source>
        <dbReference type="ARBA" id="ARBA00022825"/>
    </source>
</evidence>
<dbReference type="PRINTS" id="PR00862">
    <property type="entry name" value="PROLIGOPTASE"/>
</dbReference>
<evidence type="ECO:0000256" key="5">
    <source>
        <dbReference type="SAM" id="MobiDB-lite"/>
    </source>
</evidence>
<dbReference type="Proteomes" id="UP000578819">
    <property type="component" value="Unassembled WGS sequence"/>
</dbReference>
<protein>
    <submittedName>
        <fullName evidence="8">Oligopeptidase B</fullName>
        <ecNumber evidence="8">3.4.21.83</ecNumber>
    </submittedName>
</protein>
<evidence type="ECO:0000313" key="9">
    <source>
        <dbReference type="Proteomes" id="UP000578819"/>
    </source>
</evidence>
<comment type="similarity">
    <text evidence="1">Belongs to the peptidase S9A family.</text>
</comment>
<organism evidence="8 9">
    <name type="scientific">Micromonospora polyrhachis</name>
    <dbReference type="NCBI Taxonomy" id="1282883"/>
    <lineage>
        <taxon>Bacteria</taxon>
        <taxon>Bacillati</taxon>
        <taxon>Actinomycetota</taxon>
        <taxon>Actinomycetes</taxon>
        <taxon>Micromonosporales</taxon>
        <taxon>Micromonosporaceae</taxon>
        <taxon>Micromonospora</taxon>
    </lineage>
</organism>